<keyword evidence="2 3" id="KW-0663">Pyridoxal phosphate</keyword>
<dbReference type="InterPro" id="IPR000277">
    <property type="entry name" value="Cys/Met-Metab_PyrdxlP-dep_enz"/>
</dbReference>
<organism evidence="5 6">
    <name type="scientific">Hasllibacter halocynthiae</name>
    <dbReference type="NCBI Taxonomy" id="595589"/>
    <lineage>
        <taxon>Bacteria</taxon>
        <taxon>Pseudomonadati</taxon>
        <taxon>Pseudomonadota</taxon>
        <taxon>Alphaproteobacteria</taxon>
        <taxon>Rhodobacterales</taxon>
        <taxon>Roseobacteraceae</taxon>
        <taxon>Hasllibacter</taxon>
    </lineage>
</organism>
<proteinExistence type="inferred from homology"/>
<comment type="caution">
    <text evidence="5">The sequence shown here is derived from an EMBL/GenBank/DDBJ whole genome shotgun (WGS) entry which is preliminary data.</text>
</comment>
<dbReference type="CDD" id="cd00614">
    <property type="entry name" value="CGS_like"/>
    <property type="match status" value="1"/>
</dbReference>
<evidence type="ECO:0000313" key="6">
    <source>
        <dbReference type="Proteomes" id="UP000238801"/>
    </source>
</evidence>
<dbReference type="InterPro" id="IPR015424">
    <property type="entry name" value="PyrdxlP-dep_Trfase"/>
</dbReference>
<protein>
    <submittedName>
        <fullName evidence="5">Cystathionine gamma-synthase</fullName>
    </submittedName>
</protein>
<reference evidence="5 6" key="1">
    <citation type="submission" date="2018-03" db="EMBL/GenBank/DDBJ databases">
        <title>Genomic Encyclopedia of Archaeal and Bacterial Type Strains, Phase II (KMG-II): from individual species to whole genera.</title>
        <authorList>
            <person name="Goeker M."/>
        </authorList>
    </citation>
    <scope>NUCLEOTIDE SEQUENCE [LARGE SCALE GENOMIC DNA]</scope>
    <source>
        <strain evidence="5 6">DSM 29318</strain>
    </source>
</reference>
<dbReference type="FunFam" id="3.40.640.10:FF:000046">
    <property type="entry name" value="Cystathionine gamma-lyase"/>
    <property type="match status" value="1"/>
</dbReference>
<evidence type="ECO:0000313" key="5">
    <source>
        <dbReference type="EMBL" id="PRY95131.1"/>
    </source>
</evidence>
<accession>A0A2T0X853</accession>
<dbReference type="PANTHER" id="PTHR11808">
    <property type="entry name" value="TRANS-SULFURATION ENZYME FAMILY MEMBER"/>
    <property type="match status" value="1"/>
</dbReference>
<comment type="cofactor">
    <cofactor evidence="1 4">
        <name>pyridoxal 5'-phosphate</name>
        <dbReference type="ChEBI" id="CHEBI:597326"/>
    </cofactor>
</comment>
<dbReference type="GO" id="GO:0016846">
    <property type="term" value="F:carbon-sulfur lyase activity"/>
    <property type="evidence" value="ECO:0007669"/>
    <property type="project" value="TreeGrafter"/>
</dbReference>
<evidence type="ECO:0000256" key="1">
    <source>
        <dbReference type="ARBA" id="ARBA00001933"/>
    </source>
</evidence>
<dbReference type="InterPro" id="IPR015422">
    <property type="entry name" value="PyrdxlP-dep_Trfase_small"/>
</dbReference>
<evidence type="ECO:0000256" key="2">
    <source>
        <dbReference type="ARBA" id="ARBA00022898"/>
    </source>
</evidence>
<dbReference type="OrthoDB" id="9805807at2"/>
<dbReference type="RefSeq" id="WP_106159550.1">
    <property type="nucleotide sequence ID" value="NZ_PVTT01000001.1"/>
</dbReference>
<dbReference type="EMBL" id="PVTT01000001">
    <property type="protein sequence ID" value="PRY95131.1"/>
    <property type="molecule type" value="Genomic_DNA"/>
</dbReference>
<dbReference type="GO" id="GO:0019346">
    <property type="term" value="P:transsulfuration"/>
    <property type="evidence" value="ECO:0007669"/>
    <property type="project" value="InterPro"/>
</dbReference>
<dbReference type="Proteomes" id="UP000238801">
    <property type="component" value="Unassembled WGS sequence"/>
</dbReference>
<dbReference type="Gene3D" id="3.90.1150.10">
    <property type="entry name" value="Aspartate Aminotransferase, domain 1"/>
    <property type="match status" value="1"/>
</dbReference>
<feature type="modified residue" description="N6-(pyridoxal phosphate)lysine" evidence="3">
    <location>
        <position position="204"/>
    </location>
</feature>
<evidence type="ECO:0000256" key="4">
    <source>
        <dbReference type="RuleBase" id="RU362118"/>
    </source>
</evidence>
<dbReference type="Pfam" id="PF01053">
    <property type="entry name" value="Cys_Met_Meta_PP"/>
    <property type="match status" value="1"/>
</dbReference>
<sequence length="394" mass="40637">MTERSPPPRIHWPASVSRPVATPIFPSVAYAAGGPDELDAQYEGRTEGWTYSREGHPNAAVLADRLAALEGAPNPGTVTASGMAALTAVMMALLEKGDHVVGGDQLYGRCLVMLSEELPRLGIGVTLADPTDAAAIRGAIRPETRLVLIEVVSNPTLRIADVAGIAAACREAGALLVLDNTFTTPAGFAPFEAGADVVIHSVTKLLAGHSDAMLGWACAADPEIAARIARTAITLGLTPSPFDCWLAERGLHSFPLRFERASSTAGALADRLAELPGVRRVLYPGRADHPDSGRAAALLRSGGNMVSFEVGGGRPAAQALVEGAAGIPFAPTLGDVATVLSHPATSSHRALTEEGRAALGITEGFFRVSVGLEEEGPLLDAFEGAVRAAAAAAT</sequence>
<dbReference type="SUPFAM" id="SSF53383">
    <property type="entry name" value="PLP-dependent transferases"/>
    <property type="match status" value="1"/>
</dbReference>
<dbReference type="PIRSF" id="PIRSF001434">
    <property type="entry name" value="CGS"/>
    <property type="match status" value="1"/>
</dbReference>
<comment type="similarity">
    <text evidence="4">Belongs to the trans-sulfuration enzymes family.</text>
</comment>
<dbReference type="InterPro" id="IPR015421">
    <property type="entry name" value="PyrdxlP-dep_Trfase_major"/>
</dbReference>
<dbReference type="GO" id="GO:0005737">
    <property type="term" value="C:cytoplasm"/>
    <property type="evidence" value="ECO:0007669"/>
    <property type="project" value="TreeGrafter"/>
</dbReference>
<name>A0A2T0X853_9RHOB</name>
<dbReference type="GO" id="GO:0030170">
    <property type="term" value="F:pyridoxal phosphate binding"/>
    <property type="evidence" value="ECO:0007669"/>
    <property type="project" value="InterPro"/>
</dbReference>
<dbReference type="AlphaFoldDB" id="A0A2T0X853"/>
<dbReference type="Gene3D" id="3.40.640.10">
    <property type="entry name" value="Type I PLP-dependent aspartate aminotransferase-like (Major domain)"/>
    <property type="match status" value="1"/>
</dbReference>
<evidence type="ECO:0000256" key="3">
    <source>
        <dbReference type="PIRSR" id="PIRSR001434-2"/>
    </source>
</evidence>
<dbReference type="PANTHER" id="PTHR11808:SF89">
    <property type="entry name" value="METHIONINE GAMMA-LYASE"/>
    <property type="match status" value="1"/>
</dbReference>
<keyword evidence="6" id="KW-1185">Reference proteome</keyword>
<gene>
    <name evidence="5" type="ORF">BCF33_0745</name>
</gene>